<reference evidence="5 6" key="1">
    <citation type="submission" date="2016-10" db="EMBL/GenBank/DDBJ databases">
        <authorList>
            <person name="Varghese N."/>
            <person name="Submissions S."/>
        </authorList>
    </citation>
    <scope>NUCLEOTIDE SEQUENCE [LARGE SCALE GENOMIC DNA]</scope>
    <source>
        <strain evidence="5 6">DSM 17997</strain>
    </source>
</reference>
<dbReference type="EMBL" id="FNQC01000017">
    <property type="protein sequence ID" value="SDZ48975.1"/>
    <property type="molecule type" value="Genomic_DNA"/>
</dbReference>
<evidence type="ECO:0000256" key="4">
    <source>
        <dbReference type="SAM" id="SignalP"/>
    </source>
</evidence>
<organism evidence="5 6">
    <name type="scientific">Rhodonellum ikkaensis</name>
    <dbReference type="NCBI Taxonomy" id="336829"/>
    <lineage>
        <taxon>Bacteria</taxon>
        <taxon>Pseudomonadati</taxon>
        <taxon>Bacteroidota</taxon>
        <taxon>Cytophagia</taxon>
        <taxon>Cytophagales</taxon>
        <taxon>Cytophagaceae</taxon>
        <taxon>Rhodonellum</taxon>
    </lineage>
</organism>
<dbReference type="Proteomes" id="UP000199663">
    <property type="component" value="Unassembled WGS sequence"/>
</dbReference>
<keyword evidence="3 4" id="KW-0732">Signal</keyword>
<dbReference type="Gene3D" id="2.40.160.10">
    <property type="entry name" value="Porin"/>
    <property type="match status" value="1"/>
</dbReference>
<protein>
    <submittedName>
        <fullName evidence="5">Outer membrane porin, OprD family</fullName>
    </submittedName>
</protein>
<evidence type="ECO:0000256" key="3">
    <source>
        <dbReference type="ARBA" id="ARBA00022729"/>
    </source>
</evidence>
<dbReference type="InterPro" id="IPR023614">
    <property type="entry name" value="Porin_dom_sf"/>
</dbReference>
<accession>A0A1H3TH42</accession>
<comment type="caution">
    <text evidence="5">The sequence shown here is derived from an EMBL/GenBank/DDBJ whole genome shotgun (WGS) entry which is preliminary data.</text>
</comment>
<evidence type="ECO:0000313" key="6">
    <source>
        <dbReference type="Proteomes" id="UP000199663"/>
    </source>
</evidence>
<comment type="similarity">
    <text evidence="1">Belongs to the outer membrane porin (Opr) (TC 1.B.25) family.</text>
</comment>
<feature type="chain" id="PRO_5045706487" evidence="4">
    <location>
        <begin position="19"/>
        <end position="462"/>
    </location>
</feature>
<dbReference type="Pfam" id="PF03573">
    <property type="entry name" value="OprD"/>
    <property type="match status" value="1"/>
</dbReference>
<dbReference type="RefSeq" id="WP_019599950.1">
    <property type="nucleotide sequence ID" value="NZ_FNQC01000017.1"/>
</dbReference>
<feature type="signal peptide" evidence="4">
    <location>
        <begin position="1"/>
        <end position="18"/>
    </location>
</feature>
<evidence type="ECO:0000256" key="1">
    <source>
        <dbReference type="ARBA" id="ARBA00009075"/>
    </source>
</evidence>
<dbReference type="InterPro" id="IPR005318">
    <property type="entry name" value="OM_porin_bac"/>
</dbReference>
<name>A0A1H3TH42_9BACT</name>
<evidence type="ECO:0000256" key="2">
    <source>
        <dbReference type="ARBA" id="ARBA00022448"/>
    </source>
</evidence>
<evidence type="ECO:0000313" key="5">
    <source>
        <dbReference type="EMBL" id="SDZ48975.1"/>
    </source>
</evidence>
<proteinExistence type="inferred from homology"/>
<sequence>MKVIFLMLLMLLPWTLKAQEAHSDTTELDERSGKSLSHDLEKGKFDIHFRSFYMQTINQGALTDYSTLAVGAGLGYLSPAWKGFQVGFSGFFVFQLFENNLTIADPTTGAGNRYEVVLYDMHDPENARDLDRLEEFFISYQKKNFKAIFGRQKVNSPMLNEQDNRMRPNIFSGLSIYHKSKKWESMGAWLTSVAIRGTVDWYKMDDSFGVYSFGRNPFGEPSGYKGNITTKGLAMAGVKYNNNGLSLQGWNYFAENVFNLNFVQGDYAHDLGEKKLLVGLQGFYQTAVNQGGNQDPKKAYILPNEKPSGLGAKLGLQSGKQEVSINFLGFMGQGRFLFPREWGREQFYVSLPRERFEGSGDVKAWTLKYKTELPMKGTKLEFGASKVNHSDIEKYAANKYGIPSYYHFTGALNYKFRGYLDGLDGQILIVNKTAQDFAAVSDAYRINRVDLWNLNVTLDYRF</sequence>
<keyword evidence="6" id="KW-1185">Reference proteome</keyword>
<gene>
    <name evidence="5" type="ORF">SAMN05444412_11742</name>
</gene>
<keyword evidence="2" id="KW-0813">Transport</keyword>